<accession>A0A453CUT3</accession>
<reference evidence="2" key="2">
    <citation type="journal article" date="2017" name="Nat. Plants">
        <title>The Aegilops tauschii genome reveals multiple impacts of transposons.</title>
        <authorList>
            <person name="Zhao G."/>
            <person name="Zou C."/>
            <person name="Li K."/>
            <person name="Wang K."/>
            <person name="Li T."/>
            <person name="Gao L."/>
            <person name="Zhang X."/>
            <person name="Wang H."/>
            <person name="Yang Z."/>
            <person name="Liu X."/>
            <person name="Jiang W."/>
            <person name="Mao L."/>
            <person name="Kong X."/>
            <person name="Jiao Y."/>
            <person name="Jia J."/>
        </authorList>
    </citation>
    <scope>NUCLEOTIDE SEQUENCE [LARGE SCALE GENOMIC DNA]</scope>
    <source>
        <strain evidence="2">cv. AL8/78</strain>
    </source>
</reference>
<proteinExistence type="predicted"/>
<keyword evidence="2" id="KW-1185">Reference proteome</keyword>
<reference evidence="1" key="4">
    <citation type="submission" date="2019-03" db="UniProtKB">
        <authorList>
            <consortium name="EnsemblPlants"/>
        </authorList>
    </citation>
    <scope>IDENTIFICATION</scope>
</reference>
<dbReference type="Gramene" id="AET2Gv20968700.20">
    <property type="protein sequence ID" value="AET2Gv20968700.20"/>
    <property type="gene ID" value="AET2Gv20968700"/>
</dbReference>
<reference evidence="2" key="1">
    <citation type="journal article" date="2014" name="Science">
        <title>Ancient hybridizations among the ancestral genomes of bread wheat.</title>
        <authorList>
            <consortium name="International Wheat Genome Sequencing Consortium,"/>
            <person name="Marcussen T."/>
            <person name="Sandve S.R."/>
            <person name="Heier L."/>
            <person name="Spannagl M."/>
            <person name="Pfeifer M."/>
            <person name="Jakobsen K.S."/>
            <person name="Wulff B.B."/>
            <person name="Steuernagel B."/>
            <person name="Mayer K.F."/>
            <person name="Olsen O.A."/>
        </authorList>
    </citation>
    <scope>NUCLEOTIDE SEQUENCE [LARGE SCALE GENOMIC DNA]</scope>
    <source>
        <strain evidence="2">cv. AL8/78</strain>
    </source>
</reference>
<protein>
    <submittedName>
        <fullName evidence="1">Uncharacterized protein</fullName>
    </submittedName>
</protein>
<reference evidence="1" key="3">
    <citation type="journal article" date="2017" name="Nature">
        <title>Genome sequence of the progenitor of the wheat D genome Aegilops tauschii.</title>
        <authorList>
            <person name="Luo M.C."/>
            <person name="Gu Y.Q."/>
            <person name="Puiu D."/>
            <person name="Wang H."/>
            <person name="Twardziok S.O."/>
            <person name="Deal K.R."/>
            <person name="Huo N."/>
            <person name="Zhu T."/>
            <person name="Wang L."/>
            <person name="Wang Y."/>
            <person name="McGuire P.E."/>
            <person name="Liu S."/>
            <person name="Long H."/>
            <person name="Ramasamy R.K."/>
            <person name="Rodriguez J.C."/>
            <person name="Van S.L."/>
            <person name="Yuan L."/>
            <person name="Wang Z."/>
            <person name="Xia Z."/>
            <person name="Xiao L."/>
            <person name="Anderson O.D."/>
            <person name="Ouyang S."/>
            <person name="Liang Y."/>
            <person name="Zimin A.V."/>
            <person name="Pertea G."/>
            <person name="Qi P."/>
            <person name="Bennetzen J.L."/>
            <person name="Dai X."/>
            <person name="Dawson M.W."/>
            <person name="Muller H.G."/>
            <person name="Kugler K."/>
            <person name="Rivarola-Duarte L."/>
            <person name="Spannagl M."/>
            <person name="Mayer K.F.X."/>
            <person name="Lu F.H."/>
            <person name="Bevan M.W."/>
            <person name="Leroy P."/>
            <person name="Li P."/>
            <person name="You F.M."/>
            <person name="Sun Q."/>
            <person name="Liu Z."/>
            <person name="Lyons E."/>
            <person name="Wicker T."/>
            <person name="Salzberg S.L."/>
            <person name="Devos K.M."/>
            <person name="Dvorak J."/>
        </authorList>
    </citation>
    <scope>NUCLEOTIDE SEQUENCE [LARGE SCALE GENOMIC DNA]</scope>
    <source>
        <strain evidence="1">cv. AL8/78</strain>
    </source>
</reference>
<reference evidence="1" key="5">
    <citation type="journal article" date="2021" name="G3 (Bethesda)">
        <title>Aegilops tauschii genome assembly Aet v5.0 features greater sequence contiguity and improved annotation.</title>
        <authorList>
            <person name="Wang L."/>
            <person name="Zhu T."/>
            <person name="Rodriguez J.C."/>
            <person name="Deal K.R."/>
            <person name="Dubcovsky J."/>
            <person name="McGuire P.E."/>
            <person name="Lux T."/>
            <person name="Spannagl M."/>
            <person name="Mayer K.F.X."/>
            <person name="Baldrich P."/>
            <person name="Meyers B.C."/>
            <person name="Huo N."/>
            <person name="Gu Y.Q."/>
            <person name="Zhou H."/>
            <person name="Devos K.M."/>
            <person name="Bennetzen J.L."/>
            <person name="Unver T."/>
            <person name="Budak H."/>
            <person name="Gulick P.J."/>
            <person name="Galiba G."/>
            <person name="Kalapos B."/>
            <person name="Nelson D.R."/>
            <person name="Li P."/>
            <person name="You F.M."/>
            <person name="Luo M.C."/>
            <person name="Dvorak J."/>
        </authorList>
    </citation>
    <scope>NUCLEOTIDE SEQUENCE [LARGE SCALE GENOMIC DNA]</scope>
    <source>
        <strain evidence="1">cv. AL8/78</strain>
    </source>
</reference>
<evidence type="ECO:0000313" key="2">
    <source>
        <dbReference type="Proteomes" id="UP000015105"/>
    </source>
</evidence>
<dbReference type="EnsemblPlants" id="AET2Gv20968700.20">
    <property type="protein sequence ID" value="AET2Gv20968700.20"/>
    <property type="gene ID" value="AET2Gv20968700"/>
</dbReference>
<dbReference type="Proteomes" id="UP000015105">
    <property type="component" value="Chromosome 2D"/>
</dbReference>
<dbReference type="AlphaFoldDB" id="A0A453CUT3"/>
<sequence length="53" mass="5761">YQPWRDPALLIIFSNALSAAGLPAGIPVLSVGDIEKSGLFQWERDSVVEQPHA</sequence>
<name>A0A453CUT3_AEGTS</name>
<organism evidence="1 2">
    <name type="scientific">Aegilops tauschii subsp. strangulata</name>
    <name type="common">Goatgrass</name>
    <dbReference type="NCBI Taxonomy" id="200361"/>
    <lineage>
        <taxon>Eukaryota</taxon>
        <taxon>Viridiplantae</taxon>
        <taxon>Streptophyta</taxon>
        <taxon>Embryophyta</taxon>
        <taxon>Tracheophyta</taxon>
        <taxon>Spermatophyta</taxon>
        <taxon>Magnoliopsida</taxon>
        <taxon>Liliopsida</taxon>
        <taxon>Poales</taxon>
        <taxon>Poaceae</taxon>
        <taxon>BOP clade</taxon>
        <taxon>Pooideae</taxon>
        <taxon>Triticodae</taxon>
        <taxon>Triticeae</taxon>
        <taxon>Triticinae</taxon>
        <taxon>Aegilops</taxon>
    </lineage>
</organism>
<evidence type="ECO:0000313" key="1">
    <source>
        <dbReference type="EnsemblPlants" id="AET2Gv20968700.20"/>
    </source>
</evidence>